<dbReference type="RefSeq" id="WP_025747891.1">
    <property type="nucleotide sequence ID" value="NZ_FOXR01000018.1"/>
</dbReference>
<sequence length="309" mass="35857">MDFLKRLYAKIGEWNYYLEEEGKPTSIISWLVDGIMLATAALVISYLWFVYKTKIPWLSVIFALVVAVIISIGHFKLRAKQLERKRQAKLNSAAATYRKKELLNLTPEQFKWRLAKALLHSGKFEDIKIGKRFLKATYKGRQALIGFYHTPYSQQVPPFEVYKFLKVLKHCGYTTGFYFTSSSFSDTCRTILQDHEDVEVHLIDGDGLLKIMEKEGTFNDQDAINLYVKSEIEKSRLRRKQARKNLLTPAKARTYILYGLLFLVSSFIFHTYFIYYLILSVSFVLLGILVYTANPKAKEAKPRDEVLND</sequence>
<proteinExistence type="predicted"/>
<evidence type="ECO:0000256" key="1">
    <source>
        <dbReference type="SAM" id="Phobius"/>
    </source>
</evidence>
<dbReference type="GO" id="GO:0009307">
    <property type="term" value="P:DNA restriction-modification system"/>
    <property type="evidence" value="ECO:0007669"/>
    <property type="project" value="InterPro"/>
</dbReference>
<keyword evidence="1" id="KW-0812">Transmembrane</keyword>
<dbReference type="STRING" id="937334.SAMN05444406_11832"/>
<keyword evidence="1" id="KW-0472">Membrane</keyword>
<keyword evidence="4" id="KW-1185">Reference proteome</keyword>
<dbReference type="Proteomes" id="UP000198577">
    <property type="component" value="Unassembled WGS sequence"/>
</dbReference>
<dbReference type="AlphaFoldDB" id="A0A1I5WPB2"/>
<accession>A0A1I5WPB2</accession>
<feature type="domain" description="Restriction endonuclease type IV Mrr" evidence="2">
    <location>
        <begin position="152"/>
        <end position="212"/>
    </location>
</feature>
<gene>
    <name evidence="3" type="ORF">SAMN05444406_11832</name>
</gene>
<feature type="transmembrane region" description="Helical" evidence="1">
    <location>
        <begin position="27"/>
        <end position="49"/>
    </location>
</feature>
<protein>
    <submittedName>
        <fullName evidence="3">Restriction endonuclease</fullName>
    </submittedName>
</protein>
<evidence type="ECO:0000259" key="2">
    <source>
        <dbReference type="Pfam" id="PF04471"/>
    </source>
</evidence>
<evidence type="ECO:0000313" key="4">
    <source>
        <dbReference type="Proteomes" id="UP000198577"/>
    </source>
</evidence>
<organism evidence="3 4">
    <name type="scientific">Caldicoprobacter faecalis</name>
    <dbReference type="NCBI Taxonomy" id="937334"/>
    <lineage>
        <taxon>Bacteria</taxon>
        <taxon>Bacillati</taxon>
        <taxon>Bacillota</taxon>
        <taxon>Clostridia</taxon>
        <taxon>Caldicoprobacterales</taxon>
        <taxon>Caldicoprobacteraceae</taxon>
        <taxon>Caldicoprobacter</taxon>
    </lineage>
</organism>
<dbReference type="InterPro" id="IPR007560">
    <property type="entry name" value="Restrct_endonuc_IV_Mrr"/>
</dbReference>
<feature type="transmembrane region" description="Helical" evidence="1">
    <location>
        <begin position="274"/>
        <end position="293"/>
    </location>
</feature>
<dbReference type="Pfam" id="PF04471">
    <property type="entry name" value="Mrr_cat"/>
    <property type="match status" value="1"/>
</dbReference>
<keyword evidence="3" id="KW-0255">Endonuclease</keyword>
<keyword evidence="3" id="KW-0540">Nuclease</keyword>
<evidence type="ECO:0000313" key="3">
    <source>
        <dbReference type="EMBL" id="SFQ21623.1"/>
    </source>
</evidence>
<dbReference type="Gene3D" id="3.40.1350.10">
    <property type="match status" value="1"/>
</dbReference>
<reference evidence="3 4" key="1">
    <citation type="submission" date="2016-10" db="EMBL/GenBank/DDBJ databases">
        <authorList>
            <person name="de Groot N.N."/>
        </authorList>
    </citation>
    <scope>NUCLEOTIDE SEQUENCE [LARGE SCALE GENOMIC DNA]</scope>
    <source>
        <strain evidence="3 4">DSM 20678</strain>
    </source>
</reference>
<dbReference type="InterPro" id="IPR011856">
    <property type="entry name" value="tRNA_endonuc-like_dom_sf"/>
</dbReference>
<feature type="transmembrane region" description="Helical" evidence="1">
    <location>
        <begin position="246"/>
        <end position="268"/>
    </location>
</feature>
<name>A0A1I5WPB2_9FIRM</name>
<dbReference type="GO" id="GO:0004519">
    <property type="term" value="F:endonuclease activity"/>
    <property type="evidence" value="ECO:0007669"/>
    <property type="project" value="UniProtKB-KW"/>
</dbReference>
<keyword evidence="3" id="KW-0378">Hydrolase</keyword>
<feature type="transmembrane region" description="Helical" evidence="1">
    <location>
        <begin position="55"/>
        <end position="77"/>
    </location>
</feature>
<keyword evidence="1" id="KW-1133">Transmembrane helix</keyword>
<dbReference type="GO" id="GO:0003677">
    <property type="term" value="F:DNA binding"/>
    <property type="evidence" value="ECO:0007669"/>
    <property type="project" value="InterPro"/>
</dbReference>
<dbReference type="EMBL" id="FOXR01000018">
    <property type="protein sequence ID" value="SFQ21623.1"/>
    <property type="molecule type" value="Genomic_DNA"/>
</dbReference>